<name>A0A133PK89_9FIRM</name>
<protein>
    <submittedName>
        <fullName evidence="9">ABC transporter, permease protein</fullName>
    </submittedName>
</protein>
<feature type="domain" description="ABC transmembrane type-1" evidence="8">
    <location>
        <begin position="106"/>
        <end position="307"/>
    </location>
</feature>
<dbReference type="PATRIC" id="fig|54005.3.peg.1498"/>
<dbReference type="SUPFAM" id="SSF161098">
    <property type="entry name" value="MetI-like"/>
    <property type="match status" value="1"/>
</dbReference>
<dbReference type="PROSITE" id="PS50928">
    <property type="entry name" value="ABC_TM1"/>
    <property type="match status" value="1"/>
</dbReference>
<accession>A0A133PK89</accession>
<evidence type="ECO:0000313" key="10">
    <source>
        <dbReference type="Proteomes" id="UP000070174"/>
    </source>
</evidence>
<feature type="transmembrane region" description="Helical" evidence="7">
    <location>
        <begin position="20"/>
        <end position="39"/>
    </location>
</feature>
<feature type="transmembrane region" description="Helical" evidence="7">
    <location>
        <begin position="112"/>
        <end position="133"/>
    </location>
</feature>
<dbReference type="Pfam" id="PF19300">
    <property type="entry name" value="BPD_transp_1_N"/>
    <property type="match status" value="1"/>
</dbReference>
<proteinExistence type="inferred from homology"/>
<keyword evidence="4 7" id="KW-0812">Transmembrane</keyword>
<keyword evidence="5 7" id="KW-1133">Transmembrane helix</keyword>
<dbReference type="InterPro" id="IPR035906">
    <property type="entry name" value="MetI-like_sf"/>
</dbReference>
<dbReference type="Proteomes" id="UP000070174">
    <property type="component" value="Unassembled WGS sequence"/>
</dbReference>
<dbReference type="PANTHER" id="PTHR43163:SF6">
    <property type="entry name" value="DIPEPTIDE TRANSPORT SYSTEM PERMEASE PROTEIN DPPB-RELATED"/>
    <property type="match status" value="1"/>
</dbReference>
<keyword evidence="3" id="KW-1003">Cell membrane</keyword>
<evidence type="ECO:0000256" key="3">
    <source>
        <dbReference type="ARBA" id="ARBA00022475"/>
    </source>
</evidence>
<comment type="similarity">
    <text evidence="7">Belongs to the binding-protein-dependent transport system permease family.</text>
</comment>
<dbReference type="InterPro" id="IPR045621">
    <property type="entry name" value="BPD_transp_1_N"/>
</dbReference>
<sequence length="319" mass="34529">MSFLGKKGLDMTKYILKRLLILIPTLLGVSFIVFLLLYLSPGDAALAAAGPNAPKETVEAIRESLGLNEPFLVQYGNYLKNLVLHFDLGTSYQSGRSVTAALLRVFPTTIKLAGGALIIAIVMGISFGVLAALKKNSFIDSIITAFGMVGLAMPIFWSGLLLIIIFSTKLKILPASGFSSLKQMILPWFALGFQSSAVIMRMTRSAMLDVLDKDYIRTAYAKGLSKSKIIFVHALKNAMIPVITTIGLQAGGLLGGSILTETIFSIPGIGRLMVDSIKTRDYPIILGAIMLIAIVYSVISIVVDILYGFINPRIKSEYK</sequence>
<dbReference type="Gene3D" id="1.10.3720.10">
    <property type="entry name" value="MetI-like"/>
    <property type="match status" value="1"/>
</dbReference>
<feature type="transmembrane region" description="Helical" evidence="7">
    <location>
        <begin position="238"/>
        <end position="264"/>
    </location>
</feature>
<dbReference type="CDD" id="cd06261">
    <property type="entry name" value="TM_PBP2"/>
    <property type="match status" value="1"/>
</dbReference>
<feature type="transmembrane region" description="Helical" evidence="7">
    <location>
        <begin position="284"/>
        <end position="310"/>
    </location>
</feature>
<gene>
    <name evidence="9" type="ORF">HMPREF3229_01535</name>
</gene>
<dbReference type="EMBL" id="LRQE01000039">
    <property type="protein sequence ID" value="KXA28903.1"/>
    <property type="molecule type" value="Genomic_DNA"/>
</dbReference>
<keyword evidence="2 7" id="KW-0813">Transport</keyword>
<dbReference type="GO" id="GO:0005886">
    <property type="term" value="C:plasma membrane"/>
    <property type="evidence" value="ECO:0007669"/>
    <property type="project" value="UniProtKB-SubCell"/>
</dbReference>
<dbReference type="Pfam" id="PF00528">
    <property type="entry name" value="BPD_transp_1"/>
    <property type="match status" value="1"/>
</dbReference>
<evidence type="ECO:0000313" key="9">
    <source>
        <dbReference type="EMBL" id="KXA28903.1"/>
    </source>
</evidence>
<evidence type="ECO:0000256" key="7">
    <source>
        <dbReference type="RuleBase" id="RU363032"/>
    </source>
</evidence>
<evidence type="ECO:0000256" key="6">
    <source>
        <dbReference type="ARBA" id="ARBA00023136"/>
    </source>
</evidence>
<keyword evidence="6 7" id="KW-0472">Membrane</keyword>
<evidence type="ECO:0000256" key="2">
    <source>
        <dbReference type="ARBA" id="ARBA00022448"/>
    </source>
</evidence>
<evidence type="ECO:0000259" key="8">
    <source>
        <dbReference type="PROSITE" id="PS50928"/>
    </source>
</evidence>
<dbReference type="GO" id="GO:0071916">
    <property type="term" value="F:dipeptide transmembrane transporter activity"/>
    <property type="evidence" value="ECO:0007669"/>
    <property type="project" value="TreeGrafter"/>
</dbReference>
<comment type="subcellular location">
    <subcellularLocation>
        <location evidence="1 7">Cell membrane</location>
        <topology evidence="1 7">Multi-pass membrane protein</topology>
    </subcellularLocation>
</comment>
<reference evidence="9 10" key="1">
    <citation type="submission" date="2016-01" db="EMBL/GenBank/DDBJ databases">
        <authorList>
            <person name="Oliw E.H."/>
        </authorList>
    </citation>
    <scope>NUCLEOTIDE SEQUENCE [LARGE SCALE GENOMIC DNA]</scope>
    <source>
        <strain evidence="9 10">CMW7756A</strain>
    </source>
</reference>
<organism evidence="9">
    <name type="scientific">Peptoniphilus harei</name>
    <dbReference type="NCBI Taxonomy" id="54005"/>
    <lineage>
        <taxon>Bacteria</taxon>
        <taxon>Bacillati</taxon>
        <taxon>Bacillota</taxon>
        <taxon>Tissierellia</taxon>
        <taxon>Tissierellales</taxon>
        <taxon>Peptoniphilaceae</taxon>
        <taxon>Peptoniphilus</taxon>
    </lineage>
</organism>
<feature type="transmembrane region" description="Helical" evidence="7">
    <location>
        <begin position="185"/>
        <end position="203"/>
    </location>
</feature>
<evidence type="ECO:0000256" key="1">
    <source>
        <dbReference type="ARBA" id="ARBA00004651"/>
    </source>
</evidence>
<evidence type="ECO:0000256" key="5">
    <source>
        <dbReference type="ARBA" id="ARBA00022989"/>
    </source>
</evidence>
<evidence type="ECO:0000256" key="4">
    <source>
        <dbReference type="ARBA" id="ARBA00022692"/>
    </source>
</evidence>
<dbReference type="AlphaFoldDB" id="A0A133PK89"/>
<dbReference type="InterPro" id="IPR000515">
    <property type="entry name" value="MetI-like"/>
</dbReference>
<dbReference type="PANTHER" id="PTHR43163">
    <property type="entry name" value="DIPEPTIDE TRANSPORT SYSTEM PERMEASE PROTEIN DPPB-RELATED"/>
    <property type="match status" value="1"/>
</dbReference>
<comment type="caution">
    <text evidence="9">The sequence shown here is derived from an EMBL/GenBank/DDBJ whole genome shotgun (WGS) entry which is preliminary data.</text>
</comment>
<feature type="transmembrane region" description="Helical" evidence="7">
    <location>
        <begin position="145"/>
        <end position="165"/>
    </location>
</feature>